<comment type="caution">
    <text evidence="2">The sequence shown here is derived from an EMBL/GenBank/DDBJ whole genome shotgun (WGS) entry which is preliminary data.</text>
</comment>
<organism evidence="2 3">
    <name type="scientific">Hamiltosporidium tvaerminnensis</name>
    <dbReference type="NCBI Taxonomy" id="1176355"/>
    <lineage>
        <taxon>Eukaryota</taxon>
        <taxon>Fungi</taxon>
        <taxon>Fungi incertae sedis</taxon>
        <taxon>Microsporidia</taxon>
        <taxon>Dubosqiidae</taxon>
        <taxon>Hamiltosporidium</taxon>
    </lineage>
</organism>
<evidence type="ECO:0000313" key="2">
    <source>
        <dbReference type="EMBL" id="TBT97627.1"/>
    </source>
</evidence>
<dbReference type="EMBL" id="PITJ01002160">
    <property type="protein sequence ID" value="TBT97627.1"/>
    <property type="molecule type" value="Genomic_DNA"/>
</dbReference>
<keyword evidence="1" id="KW-0472">Membrane</keyword>
<gene>
    <name evidence="2" type="ORF">CWI37_2160p0010</name>
</gene>
<name>A0A4Q9KSB4_9MICR</name>
<keyword evidence="1" id="KW-0812">Transmembrane</keyword>
<accession>A0A4Q9KSB4</accession>
<feature type="transmembrane region" description="Helical" evidence="1">
    <location>
        <begin position="486"/>
        <end position="507"/>
    </location>
</feature>
<evidence type="ECO:0000256" key="1">
    <source>
        <dbReference type="SAM" id="Phobius"/>
    </source>
</evidence>
<protein>
    <submittedName>
        <fullName evidence="2">Uncharacterized protein</fullName>
    </submittedName>
</protein>
<evidence type="ECO:0000313" key="3">
    <source>
        <dbReference type="Proteomes" id="UP000292362"/>
    </source>
</evidence>
<dbReference type="AlphaFoldDB" id="A0A4Q9KSB4"/>
<dbReference type="VEuPathDB" id="MicrosporidiaDB:CWI37_2160p0010"/>
<proteinExistence type="predicted"/>
<reference evidence="2 3" key="1">
    <citation type="submission" date="2017-12" db="EMBL/GenBank/DDBJ databases">
        <authorList>
            <person name="Pombert J.-F."/>
            <person name="Haag K.L."/>
            <person name="Ebert D."/>
        </authorList>
    </citation>
    <scope>NUCLEOTIDE SEQUENCE [LARGE SCALE GENOMIC DNA]</scope>
    <source>
        <strain evidence="2">FI-OER-3-3</strain>
    </source>
</reference>
<sequence length="519" mass="61047">ADTELSEIQPSNFGFNASQVFTVDYYFQNSDFIPNFASHQSFQSASGVLSHPTEENLSNSYNVFVLIQNQDMKNHYSPQESTEEKRFSKPVSGISGLLCQNPDYLQNENGLSSTINIGNRVDGDSVRLFQEQFDTSKVDPHFIPNDIHLLNNLNAAKPNNDYLEQLENKICGIENIFLENECANYSHYLDMIPALFSEIDNQLRIGIADESMEYGNSLTYDTYLFRIETEISKYDLDNIKTKKTLNEILIFAKNLIYFETSYSSSIEMHQFTENMNAIMIKIENHRNKGILYELFKFVGYYRENLCLYVEKKYILYVYFLLSLILRQLEKFDNFIFSNFKRCSINNMNCGNDYRDEYIKKFFLQKLFSNLFLGIKNGKMKFCFYNVYLSLELTSETHHRFLYYNQNTNFKFYLRVFVSIILNLEFQSNLKNLDNFINISLEIFVLKKILHKGWDKSLKRMFVDEINVIIRDTNIANSICEFNLTTITNIITLLLPWVFSVFIENSFLDLKKRFRIKIIA</sequence>
<keyword evidence="1" id="KW-1133">Transmembrane helix</keyword>
<feature type="non-terminal residue" evidence="2">
    <location>
        <position position="1"/>
    </location>
</feature>
<dbReference type="Proteomes" id="UP000292362">
    <property type="component" value="Unassembled WGS sequence"/>
</dbReference>